<evidence type="ECO:0000256" key="1">
    <source>
        <dbReference type="ARBA" id="ARBA00022630"/>
    </source>
</evidence>
<keyword evidence="5" id="KW-1185">Reference proteome</keyword>
<protein>
    <submittedName>
        <fullName evidence="4">Pyridine nucleotide-disulfide oxidoreductase</fullName>
    </submittedName>
</protein>
<proteinExistence type="predicted"/>
<keyword evidence="2" id="KW-0560">Oxidoreductase</keyword>
<reference evidence="4 5" key="1">
    <citation type="journal article" date="2019" name="Genome Biol. Evol.">
        <title>Day and night: Metabolic profiles and evolutionary relationships of six axenic non-marine cyanobacteria.</title>
        <authorList>
            <person name="Will S.E."/>
            <person name="Henke P."/>
            <person name="Boedeker C."/>
            <person name="Huang S."/>
            <person name="Brinkmann H."/>
            <person name="Rohde M."/>
            <person name="Jarek M."/>
            <person name="Friedl T."/>
            <person name="Seufert S."/>
            <person name="Schumacher M."/>
            <person name="Overmann J."/>
            <person name="Neumann-Schaal M."/>
            <person name="Petersen J."/>
        </authorList>
    </citation>
    <scope>NUCLEOTIDE SEQUENCE [LARGE SCALE GENOMIC DNA]</scope>
    <source>
        <strain evidence="4 5">PCC 6912</strain>
    </source>
</reference>
<evidence type="ECO:0000256" key="2">
    <source>
        <dbReference type="ARBA" id="ARBA00023002"/>
    </source>
</evidence>
<evidence type="ECO:0000313" key="4">
    <source>
        <dbReference type="EMBL" id="RUR83645.1"/>
    </source>
</evidence>
<organism evidence="4 5">
    <name type="scientific">Chlorogloeopsis fritschii PCC 6912</name>
    <dbReference type="NCBI Taxonomy" id="211165"/>
    <lineage>
        <taxon>Bacteria</taxon>
        <taxon>Bacillati</taxon>
        <taxon>Cyanobacteriota</taxon>
        <taxon>Cyanophyceae</taxon>
        <taxon>Nostocales</taxon>
        <taxon>Chlorogloeopsidaceae</taxon>
        <taxon>Chlorogloeopsis</taxon>
    </lineage>
</organism>
<dbReference type="Pfam" id="PF07992">
    <property type="entry name" value="Pyr_redox_2"/>
    <property type="match status" value="1"/>
</dbReference>
<dbReference type="GO" id="GO:0016491">
    <property type="term" value="F:oxidoreductase activity"/>
    <property type="evidence" value="ECO:0007669"/>
    <property type="project" value="UniProtKB-KW"/>
</dbReference>
<dbReference type="Proteomes" id="UP000268857">
    <property type="component" value="Unassembled WGS sequence"/>
</dbReference>
<comment type="caution">
    <text evidence="4">The sequence shown here is derived from an EMBL/GenBank/DDBJ whole genome shotgun (WGS) entry which is preliminary data.</text>
</comment>
<dbReference type="PRINTS" id="PR00368">
    <property type="entry name" value="FADPNR"/>
</dbReference>
<dbReference type="InterPro" id="IPR036188">
    <property type="entry name" value="FAD/NAD-bd_sf"/>
</dbReference>
<dbReference type="InterPro" id="IPR050097">
    <property type="entry name" value="Ferredoxin-NADP_redctase_2"/>
</dbReference>
<accession>A0A3S1FQB6</accession>
<evidence type="ECO:0000259" key="3">
    <source>
        <dbReference type="Pfam" id="PF07992"/>
    </source>
</evidence>
<name>A0A3S1FQB6_CHLFR</name>
<feature type="domain" description="FAD/NAD(P)-binding" evidence="3">
    <location>
        <begin position="203"/>
        <end position="303"/>
    </location>
</feature>
<dbReference type="EMBL" id="RSCJ01000006">
    <property type="protein sequence ID" value="RUR83645.1"/>
    <property type="molecule type" value="Genomic_DNA"/>
</dbReference>
<dbReference type="Gene3D" id="3.50.50.60">
    <property type="entry name" value="FAD/NAD(P)-binding domain"/>
    <property type="match status" value="2"/>
</dbReference>
<sequence>MKLTKRTLAEHTDHIYDAIVVGGGAGGLSAGIYLQRYLLSSLIIDKGKARSFWMQELHNYVGLPADTPGRTLLKQGREHYLSLGGDLLDGYVEEVVDEGETFAVHVKVGRQDSVYQKFRSKYLIVASGIIDYLPEMENMQNVYDYAGYNLHVCLICDGYEMANKKVGVFANSNSNAEVVFPLGWFTPYITLFTQGKFEVAFQLRQKLQKYGYKLVETPIKQFLGKNHQMSGVELEDGTVIELEAGLISMGSKYHADYLQGFNLEKQGGNLVTDKMACTSHPRIFAIGDLKVGLNQVVIAAADGALAATQIWRDIRRRHCQVNEGSSR</sequence>
<dbReference type="PRINTS" id="PR00469">
    <property type="entry name" value="PNDRDTASEII"/>
</dbReference>
<dbReference type="InterPro" id="IPR023753">
    <property type="entry name" value="FAD/NAD-binding_dom"/>
</dbReference>
<dbReference type="AlphaFoldDB" id="A0A3S1FQB6"/>
<keyword evidence="1" id="KW-0285">Flavoprotein</keyword>
<evidence type="ECO:0000313" key="5">
    <source>
        <dbReference type="Proteomes" id="UP000268857"/>
    </source>
</evidence>
<dbReference type="PANTHER" id="PTHR48105">
    <property type="entry name" value="THIOREDOXIN REDUCTASE 1-RELATED-RELATED"/>
    <property type="match status" value="1"/>
</dbReference>
<dbReference type="OrthoDB" id="9806179at2"/>
<dbReference type="STRING" id="211165.GCA_000317285_00166"/>
<gene>
    <name evidence="4" type="ORF">PCC6912_18880</name>
</gene>
<dbReference type="SUPFAM" id="SSF51905">
    <property type="entry name" value="FAD/NAD(P)-binding domain"/>
    <property type="match status" value="1"/>
</dbReference>
<dbReference type="RefSeq" id="WP_016877502.1">
    <property type="nucleotide sequence ID" value="NZ_AJLN01000016.1"/>
</dbReference>